<dbReference type="GO" id="GO:0005524">
    <property type="term" value="F:ATP binding"/>
    <property type="evidence" value="ECO:0007669"/>
    <property type="project" value="UniProtKB-UniRule"/>
</dbReference>
<proteinExistence type="inferred from homology"/>
<evidence type="ECO:0000256" key="8">
    <source>
        <dbReference type="ARBA" id="ARBA00022833"/>
    </source>
</evidence>
<comment type="similarity">
    <text evidence="2 13">Belongs to the class-I aminoacyl-tRNA synthetase family.</text>
</comment>
<evidence type="ECO:0000256" key="4">
    <source>
        <dbReference type="ARBA" id="ARBA00022490"/>
    </source>
</evidence>
<dbReference type="GO" id="GO:0004817">
    <property type="term" value="F:cysteine-tRNA ligase activity"/>
    <property type="evidence" value="ECO:0007669"/>
    <property type="project" value="UniProtKB-UniRule"/>
</dbReference>
<comment type="subunit">
    <text evidence="3 13">Monomer.</text>
</comment>
<dbReference type="NCBIfam" id="TIGR00435">
    <property type="entry name" value="cysS"/>
    <property type="match status" value="1"/>
</dbReference>
<evidence type="ECO:0000256" key="6">
    <source>
        <dbReference type="ARBA" id="ARBA00022723"/>
    </source>
</evidence>
<keyword evidence="6 13" id="KW-0479">Metal-binding</keyword>
<keyword evidence="8 13" id="KW-0862">Zinc</keyword>
<gene>
    <name evidence="13 15" type="primary">cysS</name>
    <name evidence="15" type="ORF">TTHT_1109</name>
</gene>
<evidence type="ECO:0000256" key="9">
    <source>
        <dbReference type="ARBA" id="ARBA00022840"/>
    </source>
</evidence>
<evidence type="ECO:0000256" key="11">
    <source>
        <dbReference type="ARBA" id="ARBA00023146"/>
    </source>
</evidence>
<comment type="subcellular location">
    <subcellularLocation>
        <location evidence="1 13">Cytoplasm</location>
    </subcellularLocation>
</comment>
<dbReference type="PANTHER" id="PTHR10890:SF3">
    <property type="entry name" value="CYSTEINE--TRNA LIGASE, CYTOPLASMIC"/>
    <property type="match status" value="1"/>
</dbReference>
<dbReference type="PANTHER" id="PTHR10890">
    <property type="entry name" value="CYSTEINYL-TRNA SYNTHETASE"/>
    <property type="match status" value="1"/>
</dbReference>
<keyword evidence="7 13" id="KW-0547">Nucleotide-binding</keyword>
<comment type="catalytic activity">
    <reaction evidence="12 13">
        <text>tRNA(Cys) + L-cysteine + ATP = L-cysteinyl-tRNA(Cys) + AMP + diphosphate</text>
        <dbReference type="Rhea" id="RHEA:17773"/>
        <dbReference type="Rhea" id="RHEA-COMP:9661"/>
        <dbReference type="Rhea" id="RHEA-COMP:9679"/>
        <dbReference type="ChEBI" id="CHEBI:30616"/>
        <dbReference type="ChEBI" id="CHEBI:33019"/>
        <dbReference type="ChEBI" id="CHEBI:35235"/>
        <dbReference type="ChEBI" id="CHEBI:78442"/>
        <dbReference type="ChEBI" id="CHEBI:78517"/>
        <dbReference type="ChEBI" id="CHEBI:456215"/>
        <dbReference type="EC" id="6.1.1.16"/>
    </reaction>
</comment>
<dbReference type="InterPro" id="IPR024909">
    <property type="entry name" value="Cys-tRNA/MSH_ligase"/>
</dbReference>
<dbReference type="CDD" id="cd00672">
    <property type="entry name" value="CysRS_core"/>
    <property type="match status" value="1"/>
</dbReference>
<dbReference type="InterPro" id="IPR032678">
    <property type="entry name" value="tRNA-synt_1_cat_dom"/>
</dbReference>
<dbReference type="InterPro" id="IPR056411">
    <property type="entry name" value="CysS_C"/>
</dbReference>
<dbReference type="GO" id="GO:0008270">
    <property type="term" value="F:zinc ion binding"/>
    <property type="evidence" value="ECO:0007669"/>
    <property type="project" value="UniProtKB-UniRule"/>
</dbReference>
<evidence type="ECO:0000256" key="2">
    <source>
        <dbReference type="ARBA" id="ARBA00005594"/>
    </source>
</evidence>
<dbReference type="PRINTS" id="PR00983">
    <property type="entry name" value="TRNASYNTHCYS"/>
</dbReference>
<feature type="binding site" evidence="13">
    <location>
        <position position="27"/>
    </location>
    <ligand>
        <name>Zn(2+)</name>
        <dbReference type="ChEBI" id="CHEBI:29105"/>
    </ligand>
</feature>
<feature type="short sequence motif" description="'KMSKS' region" evidence="13">
    <location>
        <begin position="265"/>
        <end position="269"/>
    </location>
</feature>
<dbReference type="FunFam" id="3.40.50.620:FF:000130">
    <property type="entry name" value="Cysteine--tRNA ligase"/>
    <property type="match status" value="1"/>
</dbReference>
<feature type="domain" description="Cysteinyl-tRNA synthetase class Ia DALR" evidence="14">
    <location>
        <begin position="349"/>
        <end position="416"/>
    </location>
</feature>
<dbReference type="SUPFAM" id="SSF47323">
    <property type="entry name" value="Anticodon-binding domain of a subclass of class I aminoacyl-tRNA synthetases"/>
    <property type="match status" value="1"/>
</dbReference>
<feature type="binding site" evidence="13">
    <location>
        <position position="237"/>
    </location>
    <ligand>
        <name>Zn(2+)</name>
        <dbReference type="ChEBI" id="CHEBI:29105"/>
    </ligand>
</feature>
<evidence type="ECO:0000256" key="1">
    <source>
        <dbReference type="ARBA" id="ARBA00004496"/>
    </source>
</evidence>
<feature type="binding site" evidence="13">
    <location>
        <position position="208"/>
    </location>
    <ligand>
        <name>Zn(2+)</name>
        <dbReference type="ChEBI" id="CHEBI:29105"/>
    </ligand>
</feature>
<sequence length="462" mass="54036">MKIYNTLSGKLEEFKTLRDKEARIYTCGPTVYDYAHIGNFRTFCFEDIFRRYLKYKGYKVIQVMNLTDVDDKTIRRANEEGLSLREYTEKYAKAFFEDCETLNIEKVEYNPRATEHIEEMIELVKTLINKGFAYEKDGSVYFDISAFNEYGKLSKLDRREIKEGVSVDADEYEKDDVRDFVLWKAKKEGEPSWPSPWGEGRPGWHLECSVMAMKYLGETIDLHAGGEDLIFPHHENEIAQSEAATGKPFSNYWLHCKYLIVEGKKMSKSLGNFFTLRDLIKKGYNPRAIRYVLISSHYRKQLNFTLESVKAAEKAIEKVEGFYQAVSQTKNKADYDERIKELIEKYRKDFEEAMDDDLNVSGALGALFEFIGEVNKLYPDSNIPEANRDKVLQFLEKLNSVFAVFDFSTELPDDEILKLIEERNEARKNRNFKRADEIRDMLKEKGIILEDTKDGTRFKRIK</sequence>
<dbReference type="Gene3D" id="1.20.120.1910">
    <property type="entry name" value="Cysteine-tRNA ligase, C-terminal anti-codon recognition domain"/>
    <property type="match status" value="1"/>
</dbReference>
<feature type="binding site" evidence="13">
    <location>
        <position position="268"/>
    </location>
    <ligand>
        <name>ATP</name>
        <dbReference type="ChEBI" id="CHEBI:30616"/>
    </ligand>
</feature>
<keyword evidence="5 13" id="KW-0436">Ligase</keyword>
<dbReference type="Gene3D" id="3.40.50.620">
    <property type="entry name" value="HUPs"/>
    <property type="match status" value="1"/>
</dbReference>
<dbReference type="HAMAP" id="MF_00041">
    <property type="entry name" value="Cys_tRNA_synth"/>
    <property type="match status" value="1"/>
</dbReference>
<dbReference type="Proteomes" id="UP000595564">
    <property type="component" value="Chromosome"/>
</dbReference>
<dbReference type="GO" id="GO:0005829">
    <property type="term" value="C:cytosol"/>
    <property type="evidence" value="ECO:0007669"/>
    <property type="project" value="TreeGrafter"/>
</dbReference>
<name>A0A7R6PP06_9BACT</name>
<reference evidence="15 16" key="1">
    <citation type="journal article" date="2012" name="Extremophiles">
        <title>Thermotomaculum hydrothermale gen. nov., sp. nov., a novel heterotrophic thermophile within the phylum Acidobacteria from a deep-sea hydrothermal vent chimney in the Southern Okinawa Trough.</title>
        <authorList>
            <person name="Izumi H."/>
            <person name="Nunoura T."/>
            <person name="Miyazaki M."/>
            <person name="Mino S."/>
            <person name="Toki T."/>
            <person name="Takai K."/>
            <person name="Sako Y."/>
            <person name="Sawabe T."/>
            <person name="Nakagawa S."/>
        </authorList>
    </citation>
    <scope>NUCLEOTIDE SEQUENCE [LARGE SCALE GENOMIC DNA]</scope>
    <source>
        <strain evidence="15 16">AC55</strain>
    </source>
</reference>
<accession>A0A7R6PP06</accession>
<protein>
    <recommendedName>
        <fullName evidence="13">Cysteine--tRNA ligase</fullName>
        <ecNumber evidence="13">6.1.1.16</ecNumber>
    </recommendedName>
    <alternativeName>
        <fullName evidence="13">Cysteinyl-tRNA synthetase</fullName>
        <shortName evidence="13">CysRS</shortName>
    </alternativeName>
</protein>
<evidence type="ECO:0000313" key="16">
    <source>
        <dbReference type="Proteomes" id="UP000595564"/>
    </source>
</evidence>
<dbReference type="Pfam" id="PF23493">
    <property type="entry name" value="CysS_C"/>
    <property type="match status" value="1"/>
</dbReference>
<evidence type="ECO:0000259" key="14">
    <source>
        <dbReference type="SMART" id="SM00840"/>
    </source>
</evidence>
<dbReference type="InterPro" id="IPR014729">
    <property type="entry name" value="Rossmann-like_a/b/a_fold"/>
</dbReference>
<dbReference type="Pfam" id="PF01406">
    <property type="entry name" value="tRNA-synt_1e"/>
    <property type="match status" value="1"/>
</dbReference>
<evidence type="ECO:0000256" key="5">
    <source>
        <dbReference type="ARBA" id="ARBA00022598"/>
    </source>
</evidence>
<dbReference type="AlphaFoldDB" id="A0A7R6PP06"/>
<evidence type="ECO:0000313" key="15">
    <source>
        <dbReference type="EMBL" id="BBB32646.1"/>
    </source>
</evidence>
<dbReference type="GO" id="GO:0006423">
    <property type="term" value="P:cysteinyl-tRNA aminoacylation"/>
    <property type="evidence" value="ECO:0007669"/>
    <property type="project" value="UniProtKB-UniRule"/>
</dbReference>
<dbReference type="RefSeq" id="WP_201326947.1">
    <property type="nucleotide sequence ID" value="NZ_AP017470.1"/>
</dbReference>
<dbReference type="Pfam" id="PF09190">
    <property type="entry name" value="DALR_2"/>
    <property type="match status" value="1"/>
</dbReference>
<evidence type="ECO:0000256" key="3">
    <source>
        <dbReference type="ARBA" id="ARBA00011245"/>
    </source>
</evidence>
<dbReference type="SUPFAM" id="SSF52374">
    <property type="entry name" value="Nucleotidylyl transferase"/>
    <property type="match status" value="1"/>
</dbReference>
<keyword evidence="11 13" id="KW-0030">Aminoacyl-tRNA synthetase</keyword>
<evidence type="ECO:0000256" key="10">
    <source>
        <dbReference type="ARBA" id="ARBA00022917"/>
    </source>
</evidence>
<dbReference type="EC" id="6.1.1.16" evidence="13"/>
<dbReference type="EMBL" id="AP017470">
    <property type="protein sequence ID" value="BBB32646.1"/>
    <property type="molecule type" value="Genomic_DNA"/>
</dbReference>
<evidence type="ECO:0000256" key="12">
    <source>
        <dbReference type="ARBA" id="ARBA00047398"/>
    </source>
</evidence>
<dbReference type="SMART" id="SM00840">
    <property type="entry name" value="DALR_2"/>
    <property type="match status" value="1"/>
</dbReference>
<dbReference type="InterPro" id="IPR015803">
    <property type="entry name" value="Cys-tRNA-ligase"/>
</dbReference>
<comment type="cofactor">
    <cofactor evidence="13">
        <name>Zn(2+)</name>
        <dbReference type="ChEBI" id="CHEBI:29105"/>
    </cofactor>
    <text evidence="13">Binds 1 zinc ion per subunit.</text>
</comment>
<evidence type="ECO:0000256" key="13">
    <source>
        <dbReference type="HAMAP-Rule" id="MF_00041"/>
    </source>
</evidence>
<organism evidence="15 16">
    <name type="scientific">Thermotomaculum hydrothermale</name>
    <dbReference type="NCBI Taxonomy" id="981385"/>
    <lineage>
        <taxon>Bacteria</taxon>
        <taxon>Pseudomonadati</taxon>
        <taxon>Acidobacteriota</taxon>
        <taxon>Holophagae</taxon>
        <taxon>Thermotomaculales</taxon>
        <taxon>Thermotomaculaceae</taxon>
        <taxon>Thermotomaculum</taxon>
    </lineage>
</organism>
<keyword evidence="10 13" id="KW-0648">Protein biosynthesis</keyword>
<feature type="short sequence motif" description="'HIGH' region" evidence="13">
    <location>
        <begin position="29"/>
        <end position="39"/>
    </location>
</feature>
<keyword evidence="4 13" id="KW-0963">Cytoplasm</keyword>
<dbReference type="InterPro" id="IPR009080">
    <property type="entry name" value="tRNAsynth_Ia_anticodon-bd"/>
</dbReference>
<evidence type="ECO:0000256" key="7">
    <source>
        <dbReference type="ARBA" id="ARBA00022741"/>
    </source>
</evidence>
<dbReference type="InterPro" id="IPR015273">
    <property type="entry name" value="Cys-tRNA-synt_Ia_DALR"/>
</dbReference>
<dbReference type="KEGG" id="thyd:TTHT_1109"/>
<keyword evidence="16" id="KW-1185">Reference proteome</keyword>
<keyword evidence="9 13" id="KW-0067">ATP-binding</keyword>
<feature type="binding site" evidence="13">
    <location>
        <position position="233"/>
    </location>
    <ligand>
        <name>Zn(2+)</name>
        <dbReference type="ChEBI" id="CHEBI:29105"/>
    </ligand>
</feature>